<protein>
    <submittedName>
        <fullName evidence="1">Uncharacterized protein</fullName>
    </submittedName>
</protein>
<keyword evidence="3" id="KW-1185">Reference proteome</keyword>
<evidence type="ECO:0000313" key="1">
    <source>
        <dbReference type="EMBL" id="KFN08392.1"/>
    </source>
</evidence>
<dbReference type="EMBL" id="WNZZ01000016">
    <property type="protein sequence ID" value="MUG24562.1"/>
    <property type="molecule type" value="Genomic_DNA"/>
</dbReference>
<evidence type="ECO:0000313" key="2">
    <source>
        <dbReference type="EMBL" id="MUG24562.1"/>
    </source>
</evidence>
<sequence>MQVALLGDHVCRCMESPVRKLEAENGAVPFSSYLTPMLSEAPSLNSYPYVGLSEMGLGNYPQSPYSMLFPFIAGLGSRNKELLSLALLSIAGQGLMSPSYGYATGWGTNRMLNSASGFDLRL</sequence>
<reference evidence="1 3" key="1">
    <citation type="submission" date="2014-04" db="EMBL/GenBank/DDBJ databases">
        <authorList>
            <person name="Bishop-Lilly K.A."/>
            <person name="Broomall S.M."/>
            <person name="Chain P.S."/>
            <person name="Chertkov O."/>
            <person name="Coyne S.R."/>
            <person name="Daligault H.E."/>
            <person name="Davenport K.W."/>
            <person name="Erkkila T."/>
            <person name="Frey K.G."/>
            <person name="Gibbons H.S."/>
            <person name="Gu W."/>
            <person name="Jaissle J."/>
            <person name="Johnson S.L."/>
            <person name="Koroleva G.I."/>
            <person name="Ladner J.T."/>
            <person name="Lo C.-C."/>
            <person name="Minogue T.D."/>
            <person name="Munk C."/>
            <person name="Palacios G.F."/>
            <person name="Redden C.L."/>
            <person name="Rosenzweig C.N."/>
            <person name="Scholz M.B."/>
            <person name="Teshima H."/>
            <person name="Xu Y."/>
        </authorList>
    </citation>
    <scope>NUCLEOTIDE SEQUENCE [LARGE SCALE GENOMIC DNA]</scope>
    <source>
        <strain evidence="1 3">8244</strain>
    </source>
</reference>
<accession>A0A090ZCL3</accession>
<evidence type="ECO:0000313" key="4">
    <source>
        <dbReference type="Proteomes" id="UP000442469"/>
    </source>
</evidence>
<dbReference type="OrthoDB" id="2665324at2"/>
<comment type="caution">
    <text evidence="1">The sequence shown here is derived from an EMBL/GenBank/DDBJ whole genome shotgun (WGS) entry which is preliminary data.</text>
</comment>
<dbReference type="AlphaFoldDB" id="A0A090ZCL3"/>
<gene>
    <name evidence="1" type="ORF">DJ90_1534</name>
    <name evidence="2" type="ORF">GNQ08_19505</name>
</gene>
<dbReference type="PATRIC" id="fig|44252.3.peg.3158"/>
<dbReference type="HOGENOM" id="CLU_2024414_0_0_9"/>
<organism evidence="1 3">
    <name type="scientific">Paenibacillus macerans</name>
    <name type="common">Bacillus macerans</name>
    <dbReference type="NCBI Taxonomy" id="44252"/>
    <lineage>
        <taxon>Bacteria</taxon>
        <taxon>Bacillati</taxon>
        <taxon>Bacillota</taxon>
        <taxon>Bacilli</taxon>
        <taxon>Bacillales</taxon>
        <taxon>Paenibacillaceae</taxon>
        <taxon>Paenibacillus</taxon>
    </lineage>
</organism>
<dbReference type="Proteomes" id="UP000029278">
    <property type="component" value="Unassembled WGS sequence"/>
</dbReference>
<name>A0A090ZCL3_PAEMA</name>
<dbReference type="RefSeq" id="WP_036623273.1">
    <property type="nucleotide sequence ID" value="NZ_BGML01000003.1"/>
</dbReference>
<dbReference type="GeneID" id="77007448"/>
<dbReference type="STRING" id="44252.DJ90_1534"/>
<proteinExistence type="predicted"/>
<reference evidence="2 4" key="2">
    <citation type="submission" date="2019-11" db="EMBL/GenBank/DDBJ databases">
        <title>Draft genome sequences of five Paenibacillus species of dairy origin.</title>
        <authorList>
            <person name="Olajide A.M."/>
            <person name="Chen S."/>
            <person name="Lapointe G."/>
        </authorList>
    </citation>
    <scope>NUCLEOTIDE SEQUENCE [LARGE SCALE GENOMIC DNA]</scope>
    <source>
        <strain evidence="2 4">3CT49</strain>
    </source>
</reference>
<dbReference type="EMBL" id="JMQA01000029">
    <property type="protein sequence ID" value="KFN08392.1"/>
    <property type="molecule type" value="Genomic_DNA"/>
</dbReference>
<dbReference type="Proteomes" id="UP000442469">
    <property type="component" value="Unassembled WGS sequence"/>
</dbReference>
<evidence type="ECO:0000313" key="3">
    <source>
        <dbReference type="Proteomes" id="UP000029278"/>
    </source>
</evidence>